<keyword evidence="3" id="KW-1185">Reference proteome</keyword>
<dbReference type="OrthoDB" id="372224at2759"/>
<dbReference type="AlphaFoldDB" id="V7PQE4"/>
<evidence type="ECO:0000256" key="1">
    <source>
        <dbReference type="SAM" id="MobiDB-lite"/>
    </source>
</evidence>
<proteinExistence type="predicted"/>
<feature type="region of interest" description="Disordered" evidence="1">
    <location>
        <begin position="767"/>
        <end position="967"/>
    </location>
</feature>
<protein>
    <recommendedName>
        <fullName evidence="4">CCAAT-box DNA binding protein subunit B</fullName>
    </recommendedName>
</protein>
<dbReference type="EMBL" id="KI635738">
    <property type="protein sequence ID" value="ETB60977.1"/>
    <property type="molecule type" value="Genomic_DNA"/>
</dbReference>
<dbReference type="Proteomes" id="UP000018538">
    <property type="component" value="Unassembled WGS sequence"/>
</dbReference>
<organism evidence="2 3">
    <name type="scientific">Plasmodium yoelii 17X</name>
    <dbReference type="NCBI Taxonomy" id="1323249"/>
    <lineage>
        <taxon>Eukaryota</taxon>
        <taxon>Sar</taxon>
        <taxon>Alveolata</taxon>
        <taxon>Apicomplexa</taxon>
        <taxon>Aconoidasida</taxon>
        <taxon>Haemosporida</taxon>
        <taxon>Plasmodiidae</taxon>
        <taxon>Plasmodium</taxon>
        <taxon>Plasmodium (Vinckeia)</taxon>
    </lineage>
</organism>
<reference evidence="2 3" key="1">
    <citation type="submission" date="2013-11" db="EMBL/GenBank/DDBJ databases">
        <title>The Genome Sequence of Plasmodium yoelii 17X.</title>
        <authorList>
            <consortium name="The Broad Institute Genomics Platform"/>
            <consortium name="The Broad Institute Genome Sequencing Center for Infectious Disease"/>
            <person name="Neafsey D."/>
            <person name="Adams J."/>
            <person name="Walker B."/>
            <person name="Young S.K."/>
            <person name="Zeng Q."/>
            <person name="Gargeya S."/>
            <person name="Fitzgerald M."/>
            <person name="Haas B."/>
            <person name="Abouelleil A."/>
            <person name="Alvarado L."/>
            <person name="Chapman S.B."/>
            <person name="Gainer-Dewar J."/>
            <person name="Goldberg J."/>
            <person name="Griggs A."/>
            <person name="Gujja S."/>
            <person name="Hansen M."/>
            <person name="Howarth C."/>
            <person name="Imamovic A."/>
            <person name="Ireland A."/>
            <person name="Larimer J."/>
            <person name="McCowan C."/>
            <person name="Murphy C."/>
            <person name="Pearson M."/>
            <person name="Poon T.W."/>
            <person name="Priest M."/>
            <person name="Roberts A."/>
            <person name="Saif S."/>
            <person name="Shea T."/>
            <person name="Sykes S."/>
            <person name="Wortman J."/>
            <person name="Nusbaum C."/>
            <person name="Birren B."/>
        </authorList>
    </citation>
    <scope>NUCLEOTIDE SEQUENCE [LARGE SCALE GENOMIC DNA]</scope>
    <source>
        <strain evidence="2 3">17X</strain>
    </source>
</reference>
<dbReference type="InterPro" id="IPR053090">
    <property type="entry name" value="Centromere_KNL-2_homolog"/>
</dbReference>
<feature type="compositionally biased region" description="Basic and acidic residues" evidence="1">
    <location>
        <begin position="208"/>
        <end position="222"/>
    </location>
</feature>
<feature type="region of interest" description="Disordered" evidence="1">
    <location>
        <begin position="597"/>
        <end position="631"/>
    </location>
</feature>
<dbReference type="PANTHER" id="PTHR35311:SF1">
    <property type="entry name" value="PROTEIN EMBRYO DEFECTIVE 1674"/>
    <property type="match status" value="1"/>
</dbReference>
<feature type="region of interest" description="Disordered" evidence="1">
    <location>
        <begin position="208"/>
        <end position="236"/>
    </location>
</feature>
<evidence type="ECO:0000313" key="2">
    <source>
        <dbReference type="EMBL" id="ETB60977.1"/>
    </source>
</evidence>
<evidence type="ECO:0000313" key="3">
    <source>
        <dbReference type="Proteomes" id="UP000018538"/>
    </source>
</evidence>
<gene>
    <name evidence="2" type="ORF">YYC_01933</name>
</gene>
<sequence>MQNTETNEKKTSRNSWVKELQGTYSNFLISGSKSISYLSSTFNGDQNLISNIKTNVKNNKNITNDIDDNVLEDKNEEINISEKKKIIFEVYKKYYFIEMTKYHTSREKYTTNFLNFLEGLNYKMSEALKHGEYNINNLNIFFKEFLKNDTSYYKGTSLGSNRINNLSKNFMNISGNDSFCDQCHSTINVENDNINYCKQSNETNDSMKSHDGFTNIDKHQSNSKENNNSCDSKKKNYDSSKISIDTDKKINEQTEHVKTNEANGNIVSTTYERKNKPNEMLLFLDKVIDVDANNYNYYHTIINDWARFGFINYTKIMNNMKASGNLIDNEICQKFLVTLKDSYIKEEDNLMAKLKKKKNEFLKQIDTCKMCWKHFENSYSNSKKIKCSWLCQRKYLKNVKILIQIQINYIEIICECIQIYFQLNEWKKNAIKDILCSYILLYKSFLNIYINNINILYDSILQEKHIEISQFNNLKTITDIDEYSNDNEQMIRQIHPFKFDKNKKNDDIPKFQNALNLINNNIFFFSKEYNIRSMLCLFCSNIKGHLTNAGIFNKYIEGIFVITWDKFIHFFSTPNDVSPQWSYHIDDIEIKLIRTDKNTENSNNDSKDKQRNPNDEENNEEKKTIPETTSDKTSIDQFKISNNEIDVQIREKRKLLRISGWSFTFRCNTSHLTNVCYELMNNHLDSSYYKEDLSFFSNFFNIISNGEIRNDLLFTKEMANLYNNNNNNNNNSNNNDEILTDKACSGNSEENINNHNIFQNYTNEQTSFINPEPSINTEPSINPENNNEVHLYNKNMQTSWDKRDDESDSDNQYNDSSSNDDNNTNLKNEKSTHGQLLDDFNKKKKMLIDNMKKTEQNRSENDNSNDHLNHEKKNMSSQIDEEKNVSSQIDEEKNVSSQIDEEKNVSSQIDEEKNVSSQVDEEKNVSSQVDEEKNVSSQVDEEKNEETVIFDNKKRNSKKKGKSQKKS</sequence>
<dbReference type="PANTHER" id="PTHR35311">
    <property type="entry name" value="KINETOCHORE-ASSOCIATED PROTEIN KNL-2 HOMOLOG"/>
    <property type="match status" value="1"/>
</dbReference>
<feature type="compositionally biased region" description="Polar residues" evidence="1">
    <location>
        <begin position="767"/>
        <end position="799"/>
    </location>
</feature>
<feature type="compositionally biased region" description="Basic residues" evidence="1">
    <location>
        <begin position="955"/>
        <end position="967"/>
    </location>
</feature>
<name>V7PQE4_PLAYE</name>
<feature type="compositionally biased region" description="Basic and acidic residues" evidence="1">
    <location>
        <begin position="846"/>
        <end position="934"/>
    </location>
</feature>
<accession>V7PQE4</accession>
<evidence type="ECO:0008006" key="4">
    <source>
        <dbReference type="Google" id="ProtNLM"/>
    </source>
</evidence>
<feature type="compositionally biased region" description="Low complexity" evidence="1">
    <location>
        <begin position="810"/>
        <end position="826"/>
    </location>
</feature>